<dbReference type="GeneID" id="117361562"/>
<dbReference type="RefSeq" id="XP_033802970.1">
    <property type="nucleotide sequence ID" value="XM_033947079.1"/>
</dbReference>
<protein>
    <submittedName>
        <fullName evidence="3">Uncharacterized protein LOC117361562 isoform X2</fullName>
    </submittedName>
</protein>
<keyword evidence="2" id="KW-1185">Reference proteome</keyword>
<name>A0A6P8R4H3_GEOSA</name>
<dbReference type="AlphaFoldDB" id="A0A6P8R4H3"/>
<reference evidence="3" key="1">
    <citation type="submission" date="2025-08" db="UniProtKB">
        <authorList>
            <consortium name="RefSeq"/>
        </authorList>
    </citation>
    <scope>IDENTIFICATION</scope>
</reference>
<gene>
    <name evidence="3" type="primary">LOC117361562</name>
</gene>
<feature type="region of interest" description="Disordered" evidence="1">
    <location>
        <begin position="27"/>
        <end position="51"/>
    </location>
</feature>
<organism evidence="2 3">
    <name type="scientific">Geotrypetes seraphini</name>
    <name type="common">Gaboon caecilian</name>
    <name type="synonym">Caecilia seraphini</name>
    <dbReference type="NCBI Taxonomy" id="260995"/>
    <lineage>
        <taxon>Eukaryota</taxon>
        <taxon>Metazoa</taxon>
        <taxon>Chordata</taxon>
        <taxon>Craniata</taxon>
        <taxon>Vertebrata</taxon>
        <taxon>Euteleostomi</taxon>
        <taxon>Amphibia</taxon>
        <taxon>Gymnophiona</taxon>
        <taxon>Geotrypetes</taxon>
    </lineage>
</organism>
<accession>A0A6P8R4H3</accession>
<evidence type="ECO:0000313" key="3">
    <source>
        <dbReference type="RefSeq" id="XP_033802970.1"/>
    </source>
</evidence>
<dbReference type="Proteomes" id="UP000515159">
    <property type="component" value="Chromosome 5"/>
</dbReference>
<sequence>MGQSQTTLGTLRSSAVFQLGHNEPITNEWHWNSHGQVKGRQEEEQAPRREAHDENLCCLPFPCLGIAVGIRIATTRLSTEHAL</sequence>
<feature type="compositionally biased region" description="Basic and acidic residues" evidence="1">
    <location>
        <begin position="39"/>
        <end position="51"/>
    </location>
</feature>
<proteinExistence type="predicted"/>
<evidence type="ECO:0000313" key="2">
    <source>
        <dbReference type="Proteomes" id="UP000515159"/>
    </source>
</evidence>
<evidence type="ECO:0000256" key="1">
    <source>
        <dbReference type="SAM" id="MobiDB-lite"/>
    </source>
</evidence>